<dbReference type="CDD" id="cd01948">
    <property type="entry name" value="EAL"/>
    <property type="match status" value="1"/>
</dbReference>
<gene>
    <name evidence="2" type="ORF">BN000_02670</name>
</gene>
<protein>
    <submittedName>
        <fullName evidence="2">PAS/PAC sensor-containing diguanylate cyclase/phosphodiesterase</fullName>
    </submittedName>
</protein>
<dbReference type="InterPro" id="IPR035919">
    <property type="entry name" value="EAL_sf"/>
</dbReference>
<accession>A0A0U1NXF9</accession>
<dbReference type="STRING" id="1499688.BN000_02670"/>
<dbReference type="InterPro" id="IPR001633">
    <property type="entry name" value="EAL_dom"/>
</dbReference>
<dbReference type="PROSITE" id="PS50883">
    <property type="entry name" value="EAL"/>
    <property type="match status" value="1"/>
</dbReference>
<dbReference type="InterPro" id="IPR050706">
    <property type="entry name" value="Cyclic-di-GMP_PDE-like"/>
</dbReference>
<dbReference type="PANTHER" id="PTHR33121:SF70">
    <property type="entry name" value="SIGNALING PROTEIN YKOW"/>
    <property type="match status" value="1"/>
</dbReference>
<keyword evidence="3" id="KW-1185">Reference proteome</keyword>
<evidence type="ECO:0000259" key="1">
    <source>
        <dbReference type="PROSITE" id="PS50883"/>
    </source>
</evidence>
<feature type="domain" description="EAL" evidence="1">
    <location>
        <begin position="1"/>
        <end position="151"/>
    </location>
</feature>
<name>A0A0U1NXF9_9BACI</name>
<dbReference type="AlphaFoldDB" id="A0A0U1NXF9"/>
<reference evidence="3" key="1">
    <citation type="submission" date="2015-05" db="EMBL/GenBank/DDBJ databases">
        <authorList>
            <person name="Urmite Genomes"/>
        </authorList>
    </citation>
    <scope>NUCLEOTIDE SEQUENCE [LARGE SCALE GENOMIC DNA]</scope>
    <source>
        <strain evidence="3">LF1</strain>
    </source>
</reference>
<dbReference type="Pfam" id="PF00563">
    <property type="entry name" value="EAL"/>
    <property type="match status" value="1"/>
</dbReference>
<dbReference type="Proteomes" id="UP000199087">
    <property type="component" value="Unassembled WGS sequence"/>
</dbReference>
<proteinExistence type="predicted"/>
<dbReference type="SUPFAM" id="SSF141868">
    <property type="entry name" value="EAL domain-like"/>
    <property type="match status" value="1"/>
</dbReference>
<dbReference type="PANTHER" id="PTHR33121">
    <property type="entry name" value="CYCLIC DI-GMP PHOSPHODIESTERASE PDEF"/>
    <property type="match status" value="1"/>
</dbReference>
<dbReference type="GO" id="GO:0071111">
    <property type="term" value="F:cyclic-guanylate-specific phosphodiesterase activity"/>
    <property type="evidence" value="ECO:0007669"/>
    <property type="project" value="InterPro"/>
</dbReference>
<sequence>MNLTEIVRKNLSETGLDPKYLELEITESMTVDVERAITTFNDLKKTGVKISIDDFGTGYSSLLYLKKFPIDRLKVDQSFIRDSITDSHDESIVKTIFEMAHNLHLQVIGGGVETKEHVSFLVEQMCMEAKRYYFSKPNRFLNLNLISSYENRW</sequence>
<dbReference type="SMART" id="SM00052">
    <property type="entry name" value="EAL"/>
    <property type="match status" value="1"/>
</dbReference>
<evidence type="ECO:0000313" key="2">
    <source>
        <dbReference type="EMBL" id="CRK82725.1"/>
    </source>
</evidence>
<dbReference type="Gene3D" id="3.20.20.450">
    <property type="entry name" value="EAL domain"/>
    <property type="match status" value="1"/>
</dbReference>
<evidence type="ECO:0000313" key="3">
    <source>
        <dbReference type="Proteomes" id="UP000199087"/>
    </source>
</evidence>
<organism evidence="2 3">
    <name type="scientific">Neobacillus massiliamazoniensis</name>
    <dbReference type="NCBI Taxonomy" id="1499688"/>
    <lineage>
        <taxon>Bacteria</taxon>
        <taxon>Bacillati</taxon>
        <taxon>Bacillota</taxon>
        <taxon>Bacilli</taxon>
        <taxon>Bacillales</taxon>
        <taxon>Bacillaceae</taxon>
        <taxon>Neobacillus</taxon>
    </lineage>
</organism>
<dbReference type="EMBL" id="CVRB01000003">
    <property type="protein sequence ID" value="CRK82725.1"/>
    <property type="molecule type" value="Genomic_DNA"/>
</dbReference>